<dbReference type="PANTHER" id="PTHR21047:SF2">
    <property type="entry name" value="THYMIDINE DIPHOSPHO-4-KETO-RHAMNOSE 3,5-EPIMERASE"/>
    <property type="match status" value="1"/>
</dbReference>
<dbReference type="GO" id="GO:0000271">
    <property type="term" value="P:polysaccharide biosynthetic process"/>
    <property type="evidence" value="ECO:0007669"/>
    <property type="project" value="TreeGrafter"/>
</dbReference>
<protein>
    <recommendedName>
        <fullName evidence="4 7">dTDP-4-dehydrorhamnose 3,5-epimerase</fullName>
        <ecNumber evidence="3 7">5.1.3.13</ecNumber>
    </recommendedName>
    <alternativeName>
        <fullName evidence="7">Thymidine diphospho-4-keto-rhamnose 3,5-epimerase</fullName>
    </alternativeName>
</protein>
<accession>A0A5M4AZZ9</accession>
<dbReference type="InterPro" id="IPR014710">
    <property type="entry name" value="RmlC-like_jellyroll"/>
</dbReference>
<sequence>MEIEKTDLPGLLIVNPKIFLDERGYFYESYNQQKYHEAGIDTIFVQDNESRSVRGVVRGLHYQLAPHAQAKLVRVLEGTVFDVAVDIRKDSPTFGQWFGVELSAENKKQLYIPEGFAHGFSVLSETAVLAYKCNEFYHPESERGIALDDPDLNIDWKIPSQEFIVSEKDKKSPRFRDAKMNFIFADNQI</sequence>
<comment type="pathway">
    <text evidence="7">Carbohydrate biosynthesis; dTDP-L-rhamnose biosynthesis.</text>
</comment>
<dbReference type="GO" id="GO:0019305">
    <property type="term" value="P:dTDP-rhamnose biosynthetic process"/>
    <property type="evidence" value="ECO:0007669"/>
    <property type="project" value="UniProtKB-UniRule"/>
</dbReference>
<evidence type="ECO:0000256" key="5">
    <source>
        <dbReference type="PIRSR" id="PIRSR600888-1"/>
    </source>
</evidence>
<reference evidence="8 9" key="1">
    <citation type="submission" date="2019-10" db="EMBL/GenBank/DDBJ databases">
        <title>Prolixibacter strains distinguished by the presence of nitrate reductase genes were adept at nitrate-dependent anaerobic corrosion of metallic iron and carbon steel.</title>
        <authorList>
            <person name="Iino T."/>
            <person name="Shono N."/>
            <person name="Ito K."/>
            <person name="Nakamura R."/>
            <person name="Sueoka K."/>
            <person name="Harayama S."/>
            <person name="Ohkuma M."/>
        </authorList>
    </citation>
    <scope>NUCLEOTIDE SEQUENCE [LARGE SCALE GENOMIC DNA]</scope>
    <source>
        <strain evidence="8 9">JCM 13498</strain>
    </source>
</reference>
<dbReference type="InterPro" id="IPR011051">
    <property type="entry name" value="RmlC_Cupin_sf"/>
</dbReference>
<dbReference type="AlphaFoldDB" id="A0A5M4AZZ9"/>
<comment type="caution">
    <text evidence="8">The sequence shown here is derived from an EMBL/GenBank/DDBJ whole genome shotgun (WGS) entry which is preliminary data.</text>
</comment>
<comment type="catalytic activity">
    <reaction evidence="1 7">
        <text>dTDP-4-dehydro-6-deoxy-alpha-D-glucose = dTDP-4-dehydro-beta-L-rhamnose</text>
        <dbReference type="Rhea" id="RHEA:16969"/>
        <dbReference type="ChEBI" id="CHEBI:57649"/>
        <dbReference type="ChEBI" id="CHEBI:62830"/>
        <dbReference type="EC" id="5.1.3.13"/>
    </reaction>
</comment>
<dbReference type="Gene3D" id="2.60.120.10">
    <property type="entry name" value="Jelly Rolls"/>
    <property type="match status" value="1"/>
</dbReference>
<evidence type="ECO:0000256" key="1">
    <source>
        <dbReference type="ARBA" id="ARBA00001298"/>
    </source>
</evidence>
<evidence type="ECO:0000313" key="8">
    <source>
        <dbReference type="EMBL" id="GET33455.1"/>
    </source>
</evidence>
<dbReference type="CDD" id="cd00438">
    <property type="entry name" value="cupin_RmlC"/>
    <property type="match status" value="1"/>
</dbReference>
<dbReference type="NCBIfam" id="TIGR01221">
    <property type="entry name" value="rmlC"/>
    <property type="match status" value="1"/>
</dbReference>
<comment type="function">
    <text evidence="2 7">Catalyzes the epimerization of the C3' and C5'positions of dTDP-6-deoxy-D-xylo-4-hexulose, forming dTDP-6-deoxy-L-lyxo-4-hexulose.</text>
</comment>
<dbReference type="GO" id="GO:0005829">
    <property type="term" value="C:cytosol"/>
    <property type="evidence" value="ECO:0007669"/>
    <property type="project" value="TreeGrafter"/>
</dbReference>
<dbReference type="PANTHER" id="PTHR21047">
    <property type="entry name" value="DTDP-6-DEOXY-D-GLUCOSE-3,5 EPIMERASE"/>
    <property type="match status" value="1"/>
</dbReference>
<feature type="active site" description="Proton donor" evidence="5">
    <location>
        <position position="131"/>
    </location>
</feature>
<dbReference type="Proteomes" id="UP000391834">
    <property type="component" value="Unassembled WGS sequence"/>
</dbReference>
<dbReference type="GO" id="GO:0008830">
    <property type="term" value="F:dTDP-4-dehydrorhamnose 3,5-epimerase activity"/>
    <property type="evidence" value="ECO:0007669"/>
    <property type="project" value="UniProtKB-UniRule"/>
</dbReference>
<dbReference type="OrthoDB" id="9800680at2"/>
<evidence type="ECO:0000256" key="6">
    <source>
        <dbReference type="PIRSR" id="PIRSR600888-3"/>
    </source>
</evidence>
<dbReference type="InterPro" id="IPR000888">
    <property type="entry name" value="RmlC-like"/>
</dbReference>
<evidence type="ECO:0000256" key="3">
    <source>
        <dbReference type="ARBA" id="ARBA00012098"/>
    </source>
</evidence>
<comment type="similarity">
    <text evidence="7">Belongs to the dTDP-4-dehydrorhamnose 3,5-epimerase family.</text>
</comment>
<evidence type="ECO:0000256" key="7">
    <source>
        <dbReference type="RuleBase" id="RU364069"/>
    </source>
</evidence>
<feature type="site" description="Participates in a stacking interaction with the thymidine ring of dTDP-4-oxo-6-deoxyglucose" evidence="6">
    <location>
        <position position="137"/>
    </location>
</feature>
<gene>
    <name evidence="8" type="primary">rfbC</name>
    <name evidence="8" type="ORF">PbJCM13498_23180</name>
</gene>
<dbReference type="UniPathway" id="UPA00124"/>
<keyword evidence="7" id="KW-0413">Isomerase</keyword>
<comment type="subunit">
    <text evidence="7">Homodimer.</text>
</comment>
<dbReference type="RefSeq" id="WP_025865917.1">
    <property type="nucleotide sequence ID" value="NZ_BLAX01000001.1"/>
</dbReference>
<keyword evidence="9" id="KW-1185">Reference proteome</keyword>
<dbReference type="Pfam" id="PF00908">
    <property type="entry name" value="dTDP_sugar_isom"/>
    <property type="match status" value="1"/>
</dbReference>
<dbReference type="EMBL" id="BLAX01000001">
    <property type="protein sequence ID" value="GET33455.1"/>
    <property type="molecule type" value="Genomic_DNA"/>
</dbReference>
<feature type="active site" description="Proton acceptor" evidence="5">
    <location>
        <position position="61"/>
    </location>
</feature>
<dbReference type="SUPFAM" id="SSF51182">
    <property type="entry name" value="RmlC-like cupins"/>
    <property type="match status" value="1"/>
</dbReference>
<dbReference type="EC" id="5.1.3.13" evidence="3 7"/>
<evidence type="ECO:0000313" key="9">
    <source>
        <dbReference type="Proteomes" id="UP000391834"/>
    </source>
</evidence>
<organism evidence="8 9">
    <name type="scientific">Prolixibacter bellariivorans</name>
    <dbReference type="NCBI Taxonomy" id="314319"/>
    <lineage>
        <taxon>Bacteria</taxon>
        <taxon>Pseudomonadati</taxon>
        <taxon>Bacteroidota</taxon>
        <taxon>Bacteroidia</taxon>
        <taxon>Marinilabiliales</taxon>
        <taxon>Prolixibacteraceae</taxon>
        <taxon>Prolixibacter</taxon>
    </lineage>
</organism>
<evidence type="ECO:0000256" key="2">
    <source>
        <dbReference type="ARBA" id="ARBA00001997"/>
    </source>
</evidence>
<proteinExistence type="inferred from homology"/>
<evidence type="ECO:0000256" key="4">
    <source>
        <dbReference type="ARBA" id="ARBA00019595"/>
    </source>
</evidence>
<name>A0A5M4AZZ9_9BACT</name>